<evidence type="ECO:0000313" key="1">
    <source>
        <dbReference type="EMBL" id="KAJ5396784.1"/>
    </source>
</evidence>
<dbReference type="AlphaFoldDB" id="A0A9X0B9L0"/>
<gene>
    <name evidence="1" type="ORF">N7509_004897</name>
</gene>
<accession>A0A9X0B9L0</accession>
<comment type="caution">
    <text evidence="1">The sequence shown here is derived from an EMBL/GenBank/DDBJ whole genome shotgun (WGS) entry which is preliminary data.</text>
</comment>
<proteinExistence type="predicted"/>
<name>A0A9X0B9L0_9EURO</name>
<organism evidence="1 2">
    <name type="scientific">Penicillium cosmopolitanum</name>
    <dbReference type="NCBI Taxonomy" id="1131564"/>
    <lineage>
        <taxon>Eukaryota</taxon>
        <taxon>Fungi</taxon>
        <taxon>Dikarya</taxon>
        <taxon>Ascomycota</taxon>
        <taxon>Pezizomycotina</taxon>
        <taxon>Eurotiomycetes</taxon>
        <taxon>Eurotiomycetidae</taxon>
        <taxon>Eurotiales</taxon>
        <taxon>Aspergillaceae</taxon>
        <taxon>Penicillium</taxon>
    </lineage>
</organism>
<reference evidence="1" key="2">
    <citation type="journal article" date="2023" name="IMA Fungus">
        <title>Comparative genomic study of the Penicillium genus elucidates a diverse pangenome and 15 lateral gene transfer events.</title>
        <authorList>
            <person name="Petersen C."/>
            <person name="Sorensen T."/>
            <person name="Nielsen M.R."/>
            <person name="Sondergaard T.E."/>
            <person name="Sorensen J.L."/>
            <person name="Fitzpatrick D.A."/>
            <person name="Frisvad J.C."/>
            <person name="Nielsen K.L."/>
        </authorList>
    </citation>
    <scope>NUCLEOTIDE SEQUENCE</scope>
    <source>
        <strain evidence="1">IBT 29677</strain>
    </source>
</reference>
<sequence length="68" mass="7620">MQSEVALAGISRAHLTIPYTLRLKIRTPQFAVRSSQFAPRSSHFALRNCVNPALTRFKFPRASAPEHA</sequence>
<dbReference type="EMBL" id="JAPZBU010000006">
    <property type="protein sequence ID" value="KAJ5396784.1"/>
    <property type="molecule type" value="Genomic_DNA"/>
</dbReference>
<protein>
    <submittedName>
        <fullName evidence="1">Uncharacterized protein</fullName>
    </submittedName>
</protein>
<dbReference type="RefSeq" id="XP_056488836.1">
    <property type="nucleotide sequence ID" value="XM_056629534.1"/>
</dbReference>
<dbReference type="GeneID" id="81368514"/>
<reference evidence="1" key="1">
    <citation type="submission" date="2022-12" db="EMBL/GenBank/DDBJ databases">
        <authorList>
            <person name="Petersen C."/>
        </authorList>
    </citation>
    <scope>NUCLEOTIDE SEQUENCE</scope>
    <source>
        <strain evidence="1">IBT 29677</strain>
    </source>
</reference>
<keyword evidence="2" id="KW-1185">Reference proteome</keyword>
<evidence type="ECO:0000313" key="2">
    <source>
        <dbReference type="Proteomes" id="UP001147747"/>
    </source>
</evidence>
<dbReference type="Proteomes" id="UP001147747">
    <property type="component" value="Unassembled WGS sequence"/>
</dbReference>